<reference evidence="5" key="1">
    <citation type="submission" date="2016-10" db="EMBL/GenBank/DDBJ databases">
        <authorList>
            <person name="Varghese N."/>
            <person name="Submissions S."/>
        </authorList>
    </citation>
    <scope>NUCLEOTIDE SEQUENCE [LARGE SCALE GENOMIC DNA]</scope>
    <source>
        <strain evidence="5">DSM 21580</strain>
    </source>
</reference>
<organism evidence="4 5">
    <name type="scientific">Halpernia humi</name>
    <dbReference type="NCBI Taxonomy" id="493375"/>
    <lineage>
        <taxon>Bacteria</taxon>
        <taxon>Pseudomonadati</taxon>
        <taxon>Bacteroidota</taxon>
        <taxon>Flavobacteriia</taxon>
        <taxon>Flavobacteriales</taxon>
        <taxon>Weeksellaceae</taxon>
        <taxon>Chryseobacterium group</taxon>
        <taxon>Halpernia</taxon>
    </lineage>
</organism>
<dbReference type="PANTHER" id="PTHR33619:SF3">
    <property type="entry name" value="POLYSACCHARIDE EXPORT PROTEIN GFCE-RELATED"/>
    <property type="match status" value="1"/>
</dbReference>
<gene>
    <name evidence="4" type="ORF">SAMN05421847_2516</name>
</gene>
<dbReference type="Gene3D" id="3.10.560.10">
    <property type="entry name" value="Outer membrane lipoprotein wza domain like"/>
    <property type="match status" value="1"/>
</dbReference>
<keyword evidence="1" id="KW-0732">Signal</keyword>
<dbReference type="Proteomes" id="UP000236738">
    <property type="component" value="Unassembled WGS sequence"/>
</dbReference>
<evidence type="ECO:0000256" key="2">
    <source>
        <dbReference type="SAM" id="Phobius"/>
    </source>
</evidence>
<feature type="domain" description="Polysaccharide export protein N-terminal" evidence="3">
    <location>
        <begin position="46"/>
        <end position="139"/>
    </location>
</feature>
<evidence type="ECO:0000256" key="1">
    <source>
        <dbReference type="ARBA" id="ARBA00022729"/>
    </source>
</evidence>
<dbReference type="InterPro" id="IPR049712">
    <property type="entry name" value="Poly_export"/>
</dbReference>
<dbReference type="Pfam" id="PF02563">
    <property type="entry name" value="Poly_export"/>
    <property type="match status" value="1"/>
</dbReference>
<dbReference type="EMBL" id="FNUS01000006">
    <property type="protein sequence ID" value="SEG49876.1"/>
    <property type="molecule type" value="Genomic_DNA"/>
</dbReference>
<dbReference type="OrthoDB" id="662756at2"/>
<protein>
    <submittedName>
        <fullName evidence="4">Polysaccharide export outer membrane protein</fullName>
    </submittedName>
</protein>
<dbReference type="PROSITE" id="PS51257">
    <property type="entry name" value="PROKAR_LIPOPROTEIN"/>
    <property type="match status" value="1"/>
</dbReference>
<dbReference type="PANTHER" id="PTHR33619">
    <property type="entry name" value="POLYSACCHARIDE EXPORT PROTEIN GFCE-RELATED"/>
    <property type="match status" value="1"/>
</dbReference>
<keyword evidence="5" id="KW-1185">Reference proteome</keyword>
<proteinExistence type="predicted"/>
<evidence type="ECO:0000313" key="5">
    <source>
        <dbReference type="Proteomes" id="UP000236738"/>
    </source>
</evidence>
<dbReference type="AlphaFoldDB" id="A0A1H6AQ22"/>
<feature type="transmembrane region" description="Helical" evidence="2">
    <location>
        <begin position="243"/>
        <end position="262"/>
    </location>
</feature>
<name>A0A1H6AQ22_9FLAO</name>
<keyword evidence="2" id="KW-0472">Membrane</keyword>
<accession>A0A1H6AQ22</accession>
<dbReference type="GO" id="GO:0015159">
    <property type="term" value="F:polysaccharide transmembrane transporter activity"/>
    <property type="evidence" value="ECO:0007669"/>
    <property type="project" value="InterPro"/>
</dbReference>
<evidence type="ECO:0000259" key="3">
    <source>
        <dbReference type="Pfam" id="PF02563"/>
    </source>
</evidence>
<dbReference type="InterPro" id="IPR003715">
    <property type="entry name" value="Poly_export_N"/>
</dbReference>
<sequence length="264" mass="29198">MKNIFFIYTLLFLFILQSCVPKKNMVYLQNDNFENEVSQAKYVGLHIQVGDILEINVSAFDNIAARPFNLSTISQIGSPATTTSSTTAPSSYTVTTEGTIYFPILGTIYCKGLTKEQLKADLENRLKAYLTDPIVAISLKNFNISILGDVKSPGQKTSALEKLNIFQAVALAGDLQDSANRTNVKIIRFSEEQGKDIIATLDLSEASVAKSPYFYLQQNDIVYVEPDKNKQIAANTTNPNRNLILQLGGVFLGLFTLVYSLTKK</sequence>
<keyword evidence="2" id="KW-1133">Transmembrane helix</keyword>
<evidence type="ECO:0000313" key="4">
    <source>
        <dbReference type="EMBL" id="SEG49876.1"/>
    </source>
</evidence>
<keyword evidence="2" id="KW-0812">Transmembrane</keyword>